<proteinExistence type="predicted"/>
<dbReference type="CDD" id="cd05018">
    <property type="entry name" value="CoxG"/>
    <property type="match status" value="1"/>
</dbReference>
<dbReference type="InterPro" id="IPR010419">
    <property type="entry name" value="CO_DH_gsu"/>
</dbReference>
<accession>A0A5C6RXE8</accession>
<dbReference type="PANTHER" id="PTHR38588">
    <property type="entry name" value="BLL0334 PROTEIN"/>
    <property type="match status" value="1"/>
</dbReference>
<dbReference type="EMBL" id="VOOR01000008">
    <property type="protein sequence ID" value="TXB66270.1"/>
    <property type="molecule type" value="Genomic_DNA"/>
</dbReference>
<evidence type="ECO:0000313" key="2">
    <source>
        <dbReference type="Proteomes" id="UP000321580"/>
    </source>
</evidence>
<organism evidence="1 2">
    <name type="scientific">Phaeodactylibacter luteus</name>
    <dbReference type="NCBI Taxonomy" id="1564516"/>
    <lineage>
        <taxon>Bacteria</taxon>
        <taxon>Pseudomonadati</taxon>
        <taxon>Bacteroidota</taxon>
        <taxon>Saprospiria</taxon>
        <taxon>Saprospirales</taxon>
        <taxon>Haliscomenobacteraceae</taxon>
        <taxon>Phaeodactylibacter</taxon>
    </lineage>
</organism>
<reference evidence="1 2" key="1">
    <citation type="submission" date="2019-08" db="EMBL/GenBank/DDBJ databases">
        <title>Genome of Phaeodactylibacter luteus.</title>
        <authorList>
            <person name="Bowman J.P."/>
        </authorList>
    </citation>
    <scope>NUCLEOTIDE SEQUENCE [LARGE SCALE GENOMIC DNA]</scope>
    <source>
        <strain evidence="1 2">KCTC 42180</strain>
    </source>
</reference>
<protein>
    <submittedName>
        <fullName evidence="1">Carbon monoxide dehydrogenase subunit G</fullName>
    </submittedName>
</protein>
<dbReference type="Pfam" id="PF06240">
    <property type="entry name" value="COXG"/>
    <property type="match status" value="1"/>
</dbReference>
<dbReference type="Gene3D" id="3.30.530.20">
    <property type="match status" value="1"/>
</dbReference>
<dbReference type="AlphaFoldDB" id="A0A5C6RXE8"/>
<gene>
    <name evidence="1" type="ORF">FRY97_05510</name>
</gene>
<keyword evidence="2" id="KW-1185">Reference proteome</keyword>
<comment type="caution">
    <text evidence="1">The sequence shown here is derived from an EMBL/GenBank/DDBJ whole genome shotgun (WGS) entry which is preliminary data.</text>
</comment>
<dbReference type="OrthoDB" id="9787428at2"/>
<sequence>MQLKGSHRFPASAHTIFNMLMDADTLAKITPGVSTLEATGEDTYKAIANVKLGPVSGSFSGDLEVADKVAPQSFLLKIKQNSKIGNVSANVQIGLQEVGPEETELSFDGKANLSGLLARTGQRVLSGVANTLTKQFFQALEDELSQTRQHPA</sequence>
<name>A0A5C6RXE8_9BACT</name>
<dbReference type="Proteomes" id="UP000321580">
    <property type="component" value="Unassembled WGS sequence"/>
</dbReference>
<dbReference type="PANTHER" id="PTHR38588:SF1">
    <property type="entry name" value="BLL0334 PROTEIN"/>
    <property type="match status" value="1"/>
</dbReference>
<dbReference type="SUPFAM" id="SSF55961">
    <property type="entry name" value="Bet v1-like"/>
    <property type="match status" value="1"/>
</dbReference>
<evidence type="ECO:0000313" key="1">
    <source>
        <dbReference type="EMBL" id="TXB66270.1"/>
    </source>
</evidence>
<dbReference type="InterPro" id="IPR023393">
    <property type="entry name" value="START-like_dom_sf"/>
</dbReference>
<dbReference type="RefSeq" id="WP_147166439.1">
    <property type="nucleotide sequence ID" value="NZ_VOOR01000008.1"/>
</dbReference>